<dbReference type="AlphaFoldDB" id="A0A1Z3NBD4"/>
<gene>
    <name evidence="1" type="ORF">B9G79_14885</name>
</gene>
<sequence>MAKIILVSKHVNATSWQLAQALKAQQHEVVLLTSYGETPRDTSGIEFMGYFKKWSFLEGVRIIPGLFGLQPQILHVLLDDDKMNAAQMVLSTFAKSHPTCVLTTSLLNIKNGLSRRNPVRYLVEESDIITCPTVETLGQLRGLDVRSNRQGRGILPPVLDLKTDQTDEAIDSSELPLIANLKKSPYVVLPFNETRFNPDSDYFLRLRAVAQKYKVALWGTYAHWTLRDRKRFAAWMAEFQCADRWVLTGPLSAPVTQQLLSGSTALMLAGQNFTPVEMTEYYLRAIQSHAVLILDTRQTSVHSDLWKNTINCWVLNHSQLQKDLIKLLAKSHLRLPESLSEKLAEDRHLIDSSMNELNRLYNKALNHLR</sequence>
<dbReference type="EMBL" id="CP020946">
    <property type="protein sequence ID" value="ASD64756.1"/>
    <property type="molecule type" value="Genomic_DNA"/>
</dbReference>
<reference evidence="1 2" key="1">
    <citation type="submission" date="2017-04" db="EMBL/GenBank/DDBJ databases">
        <title>Whole genome sequence of Bdellovibrio bacteriovorus strain SSB218315.</title>
        <authorList>
            <person name="Oyedara O."/>
            <person name="Rodriguez-Perez M.A."/>
        </authorList>
    </citation>
    <scope>NUCLEOTIDE SEQUENCE [LARGE SCALE GENOMIC DNA]</scope>
    <source>
        <strain evidence="1 2">SSB218315</strain>
    </source>
</reference>
<proteinExistence type="predicted"/>
<accession>A0A1Z3NBD4</accession>
<organism evidence="1 2">
    <name type="scientific">Bdellovibrio bacteriovorus</name>
    <dbReference type="NCBI Taxonomy" id="959"/>
    <lineage>
        <taxon>Bacteria</taxon>
        <taxon>Pseudomonadati</taxon>
        <taxon>Bdellovibrionota</taxon>
        <taxon>Bdellovibrionia</taxon>
        <taxon>Bdellovibrionales</taxon>
        <taxon>Pseudobdellovibrionaceae</taxon>
        <taxon>Bdellovibrio</taxon>
    </lineage>
</organism>
<evidence type="ECO:0008006" key="3">
    <source>
        <dbReference type="Google" id="ProtNLM"/>
    </source>
</evidence>
<name>A0A1Z3NBD4_BDEBC</name>
<dbReference type="OrthoDB" id="5288715at2"/>
<dbReference type="Proteomes" id="UP000197003">
    <property type="component" value="Chromosome"/>
</dbReference>
<dbReference type="RefSeq" id="WP_088566198.1">
    <property type="nucleotide sequence ID" value="NZ_CP020946.1"/>
</dbReference>
<evidence type="ECO:0000313" key="2">
    <source>
        <dbReference type="Proteomes" id="UP000197003"/>
    </source>
</evidence>
<evidence type="ECO:0000313" key="1">
    <source>
        <dbReference type="EMBL" id="ASD64756.1"/>
    </source>
</evidence>
<protein>
    <recommendedName>
        <fullName evidence="3">Glycosyltransferase</fullName>
    </recommendedName>
</protein>